<accession>A0AAF0EIA5</accession>
<organism evidence="4 5">
    <name type="scientific">Malassezia nana</name>
    <dbReference type="NCBI Taxonomy" id="180528"/>
    <lineage>
        <taxon>Eukaryota</taxon>
        <taxon>Fungi</taxon>
        <taxon>Dikarya</taxon>
        <taxon>Basidiomycota</taxon>
        <taxon>Ustilaginomycotina</taxon>
        <taxon>Malasseziomycetes</taxon>
        <taxon>Malasseziales</taxon>
        <taxon>Malasseziaceae</taxon>
        <taxon>Malassezia</taxon>
    </lineage>
</organism>
<dbReference type="EMBL" id="CP119893">
    <property type="protein sequence ID" value="WFD26119.1"/>
    <property type="molecule type" value="Genomic_DNA"/>
</dbReference>
<dbReference type="GO" id="GO:0055037">
    <property type="term" value="C:recycling endosome"/>
    <property type="evidence" value="ECO:0007669"/>
    <property type="project" value="TreeGrafter"/>
</dbReference>
<feature type="domain" description="UDENN" evidence="3">
    <location>
        <begin position="36"/>
        <end position="528"/>
    </location>
</feature>
<dbReference type="PANTHER" id="PTHR13677">
    <property type="entry name" value="LD41638P"/>
    <property type="match status" value="1"/>
</dbReference>
<feature type="region of interest" description="Disordered" evidence="2">
    <location>
        <begin position="126"/>
        <end position="151"/>
    </location>
</feature>
<dbReference type="AlphaFoldDB" id="A0AAF0EIA5"/>
<feature type="region of interest" description="Disordered" evidence="2">
    <location>
        <begin position="571"/>
        <end position="609"/>
    </location>
</feature>
<sequence>MHGDLSLLTLAEEERDVPEVAPVAPDDLGALRRWVLSVACINFDLELGPDVEFLYPPLEISKEEKDNIAFSSFPDTSVFSDGSLVFSWRVREVPLEASAAAAPYIPDMTDPSQRVSRRLSHRLKRNLSRTARNDPSKDVTSVPAPLAPTHSSRSTSYLYGYTFFLQRRDSTNRRGYFQKSLVILTHLPYVALFTELVSRLGPSFFAHGLTVLELVVRDIVQWPAPRPGAALELPLMGALLHVVLPHGCEPQHGDGMRTGETAAAPLLASVPQSSMLEVFYEVVPDLWRLWECLLLAEPLLVVGHDPRTTSEAVWHLVDLIRPIPCAGDYRPFFHIHDYDFRALVCRAAPPCGALLGTTNPFFLQTCAHWPHKLHLGQRHETRHGHTAARTPPCFVSPRKRRISKDRDLIRRLLQWRDVPSEHARGTAVLRRHFADLTERFLAPLHQYMATLIPEHFDLSSPADMPPIQPFHTHSFLQWLKTHPGQLRMRQCSLTPAPMLRQSLYSDFLQSPHFSLWLQGRIDALQEEQRQRRIAALAAGDVQAFGRTCSEIESVDLYLRLREELRHMDEALTRSSTPELSERWQAPASPTKPTRRDSDAAPALPRGLQHQRQRLMEQMARLLETMPADLRLGLSK</sequence>
<dbReference type="InterPro" id="IPR037516">
    <property type="entry name" value="Tripartite_DENN"/>
</dbReference>
<evidence type="ECO:0000256" key="1">
    <source>
        <dbReference type="ARBA" id="ARBA00007159"/>
    </source>
</evidence>
<proteinExistence type="inferred from homology"/>
<evidence type="ECO:0000313" key="5">
    <source>
        <dbReference type="Proteomes" id="UP001213623"/>
    </source>
</evidence>
<dbReference type="Proteomes" id="UP001213623">
    <property type="component" value="Chromosome 2"/>
</dbReference>
<reference evidence="4" key="1">
    <citation type="submission" date="2023-03" db="EMBL/GenBank/DDBJ databases">
        <title>Mating type loci evolution in Malassezia.</title>
        <authorList>
            <person name="Coelho M.A."/>
        </authorList>
    </citation>
    <scope>NUCLEOTIDE SEQUENCE</scope>
    <source>
        <strain evidence="4">CBS 9557</strain>
    </source>
</reference>
<evidence type="ECO:0000313" key="4">
    <source>
        <dbReference type="EMBL" id="WFD26119.1"/>
    </source>
</evidence>
<protein>
    <recommendedName>
        <fullName evidence="3">UDENN domain-containing protein</fullName>
    </recommendedName>
</protein>
<evidence type="ECO:0000259" key="3">
    <source>
        <dbReference type="PROSITE" id="PS50211"/>
    </source>
</evidence>
<evidence type="ECO:0000256" key="2">
    <source>
        <dbReference type="SAM" id="MobiDB-lite"/>
    </source>
</evidence>
<name>A0AAF0EIA5_9BASI</name>
<dbReference type="GO" id="GO:0005085">
    <property type="term" value="F:guanyl-nucleotide exchange factor activity"/>
    <property type="evidence" value="ECO:0007669"/>
    <property type="project" value="InterPro"/>
</dbReference>
<dbReference type="InterPro" id="IPR024224">
    <property type="entry name" value="DENND6"/>
</dbReference>
<gene>
    <name evidence="4" type="ORF">MNAN1_001094</name>
</gene>
<dbReference type="PANTHER" id="PTHR13677:SF0">
    <property type="entry name" value="LD41638P"/>
    <property type="match status" value="1"/>
</dbReference>
<dbReference type="PROSITE" id="PS50211">
    <property type="entry name" value="DENN"/>
    <property type="match status" value="1"/>
</dbReference>
<keyword evidence="5" id="KW-1185">Reference proteome</keyword>
<comment type="similarity">
    <text evidence="1">Belongs to the DENND6 family.</text>
</comment>